<protein>
    <recommendedName>
        <fullName evidence="3">F-box domain-containing protein</fullName>
    </recommendedName>
</protein>
<evidence type="ECO:0000313" key="2">
    <source>
        <dbReference type="Proteomes" id="UP000799118"/>
    </source>
</evidence>
<dbReference type="EMBL" id="ML769558">
    <property type="protein sequence ID" value="KAE9394047.1"/>
    <property type="molecule type" value="Genomic_DNA"/>
</dbReference>
<accession>A0A6A4HA04</accession>
<dbReference type="OrthoDB" id="3250756at2759"/>
<reference evidence="1" key="1">
    <citation type="journal article" date="2019" name="Environ. Microbiol.">
        <title>Fungal ecological strategies reflected in gene transcription - a case study of two litter decomposers.</title>
        <authorList>
            <person name="Barbi F."/>
            <person name="Kohler A."/>
            <person name="Barry K."/>
            <person name="Baskaran P."/>
            <person name="Daum C."/>
            <person name="Fauchery L."/>
            <person name="Ihrmark K."/>
            <person name="Kuo A."/>
            <person name="LaButti K."/>
            <person name="Lipzen A."/>
            <person name="Morin E."/>
            <person name="Grigoriev I.V."/>
            <person name="Henrissat B."/>
            <person name="Lindahl B."/>
            <person name="Martin F."/>
        </authorList>
    </citation>
    <scope>NUCLEOTIDE SEQUENCE</scope>
    <source>
        <strain evidence="1">JB14</strain>
    </source>
</reference>
<keyword evidence="2" id="KW-1185">Reference proteome</keyword>
<evidence type="ECO:0000313" key="1">
    <source>
        <dbReference type="EMBL" id="KAE9394047.1"/>
    </source>
</evidence>
<evidence type="ECO:0008006" key="3">
    <source>
        <dbReference type="Google" id="ProtNLM"/>
    </source>
</evidence>
<proteinExistence type="predicted"/>
<dbReference type="Proteomes" id="UP000799118">
    <property type="component" value="Unassembled WGS sequence"/>
</dbReference>
<organism evidence="1 2">
    <name type="scientific">Gymnopus androsaceus JB14</name>
    <dbReference type="NCBI Taxonomy" id="1447944"/>
    <lineage>
        <taxon>Eukaryota</taxon>
        <taxon>Fungi</taxon>
        <taxon>Dikarya</taxon>
        <taxon>Basidiomycota</taxon>
        <taxon>Agaricomycotina</taxon>
        <taxon>Agaricomycetes</taxon>
        <taxon>Agaricomycetidae</taxon>
        <taxon>Agaricales</taxon>
        <taxon>Marasmiineae</taxon>
        <taxon>Omphalotaceae</taxon>
        <taxon>Gymnopus</taxon>
    </lineage>
</organism>
<sequence>MINTILYKPDTYAPFVNTLYFAFHRGISFPPSHSISREMSIGLANILPLLTNLDYLSASEFWGLSAAIFARHEQITFQLSEFRLTGITFSSQERIMEFYHFLSKQKNLRFLRLGLSPEPVPEVDYDALPAIEQDLILPSSLPVLTHYDGPFFLATKVIEAWAPLEYLRVRLSSEYNAARDSLEIIIAGLLDLKSLCESMVLANSGKTVKALTVIGIPDELELQDLQHAKDVPRMDSDDVPGKLMHLLAMKFPLLRHIAVLPLSCHDRTSIHSALMEMHALRSIEFSLVPWPVGMPTLGGHASFPTALTLKAISLELRMYCPTLRYFIYTLHYPQTQSRYNRVERIVWIYSPVSRNQNHTEVNNGAKHTGWEGEWNMGDSRYNWDDLWCMEQG</sequence>
<dbReference type="AlphaFoldDB" id="A0A6A4HA04"/>
<name>A0A6A4HA04_9AGAR</name>
<gene>
    <name evidence="1" type="ORF">BT96DRAFT_923730</name>
</gene>